<evidence type="ECO:0000256" key="1">
    <source>
        <dbReference type="ARBA" id="ARBA00022747"/>
    </source>
</evidence>
<dbReference type="AlphaFoldDB" id="A0AAE4FIU7"/>
<dbReference type="RefSeq" id="WP_310943301.1">
    <property type="nucleotide sequence ID" value="NZ_JARUIS010000008.1"/>
</dbReference>
<dbReference type="InterPro" id="IPR044946">
    <property type="entry name" value="Restrct_endonuc_typeI_TRD_sf"/>
</dbReference>
<gene>
    <name evidence="3" type="ORF">P9J83_07035</name>
</gene>
<comment type="caution">
    <text evidence="3">The sequence shown here is derived from an EMBL/GenBank/DDBJ whole genome shotgun (WGS) entry which is preliminary data.</text>
</comment>
<keyword evidence="3" id="KW-0255">Endonuclease</keyword>
<keyword evidence="2" id="KW-0238">DNA-binding</keyword>
<protein>
    <submittedName>
        <fullName evidence="3">Restriction endonuclease subunit S</fullName>
        <ecNumber evidence="3">3.1.21.-</ecNumber>
    </submittedName>
</protein>
<keyword evidence="1" id="KW-0680">Restriction system</keyword>
<dbReference type="Gene3D" id="1.10.287.1120">
    <property type="entry name" value="Bipartite methylase S protein"/>
    <property type="match status" value="1"/>
</dbReference>
<accession>A0AAE4FIU7</accession>
<keyword evidence="3" id="KW-0378">Hydrolase</keyword>
<dbReference type="Proteomes" id="UP001182303">
    <property type="component" value="Unassembled WGS sequence"/>
</dbReference>
<evidence type="ECO:0000313" key="4">
    <source>
        <dbReference type="Proteomes" id="UP001182303"/>
    </source>
</evidence>
<dbReference type="Gene3D" id="3.90.220.20">
    <property type="entry name" value="DNA methylase specificity domains"/>
    <property type="match status" value="2"/>
</dbReference>
<evidence type="ECO:0000256" key="2">
    <source>
        <dbReference type="ARBA" id="ARBA00023125"/>
    </source>
</evidence>
<proteinExistence type="predicted"/>
<keyword evidence="3" id="KW-0540">Nuclease</keyword>
<dbReference type="GO" id="GO:0004519">
    <property type="term" value="F:endonuclease activity"/>
    <property type="evidence" value="ECO:0007669"/>
    <property type="project" value="UniProtKB-KW"/>
</dbReference>
<dbReference type="GO" id="GO:0016787">
    <property type="term" value="F:hydrolase activity"/>
    <property type="evidence" value="ECO:0007669"/>
    <property type="project" value="UniProtKB-KW"/>
</dbReference>
<dbReference type="SUPFAM" id="SSF116734">
    <property type="entry name" value="DNA methylase specificity domain"/>
    <property type="match status" value="2"/>
</dbReference>
<organism evidence="3 4">
    <name type="scientific">Clostridium sporogenes</name>
    <dbReference type="NCBI Taxonomy" id="1509"/>
    <lineage>
        <taxon>Bacteria</taxon>
        <taxon>Bacillati</taxon>
        <taxon>Bacillota</taxon>
        <taxon>Clostridia</taxon>
        <taxon>Eubacteriales</taxon>
        <taxon>Clostridiaceae</taxon>
        <taxon>Clostridium</taxon>
    </lineage>
</organism>
<dbReference type="EMBL" id="JARUIS010000008">
    <property type="protein sequence ID" value="MDS1003253.1"/>
    <property type="molecule type" value="Genomic_DNA"/>
</dbReference>
<sequence length="407" mass="47357">MEGKKPKIRFEGYSDDWVLYKLSEITDKYKDLIPTPTNGYWRLGVRSHANGTFLTYVHPGKQLGETELSKVVPDNLMFNIVFAWEHAVAITKDGDEKALVSHRFPQFSFHENMVPDFFRYAILDERFRHHLWLASPSGAGRNKTLIMDEALEYEFVVPEKLEQEKIAEFLDYITMIIDYHEKKYDKLKMIKKDMLDKMFVKAGEKTPKIRFSEFTEEWEEHELNDYLETSCEKNTENVYTIEDVLSVSGDFGVVNQIEFQGRSYAGASVQKYSVLRTDDVVYTKSPLRKNPYGVIKTNKGKTGIVSVLYGVFHPKENVYPPFVQTYFEQDARLNNYLRPLVNKGAKNTLQISDEESLNGKVYFAPTVEEQKKIVDFFSNIDNLVQFHQEKIDKFNNIKTACLNNMLI</sequence>
<evidence type="ECO:0000313" key="3">
    <source>
        <dbReference type="EMBL" id="MDS1003253.1"/>
    </source>
</evidence>
<dbReference type="PANTHER" id="PTHR30408">
    <property type="entry name" value="TYPE-1 RESTRICTION ENZYME ECOKI SPECIFICITY PROTEIN"/>
    <property type="match status" value="1"/>
</dbReference>
<dbReference type="PANTHER" id="PTHR30408:SF12">
    <property type="entry name" value="TYPE I RESTRICTION ENZYME MJAVIII SPECIFICITY SUBUNIT"/>
    <property type="match status" value="1"/>
</dbReference>
<name>A0AAE4FIU7_CLOSG</name>
<reference evidence="3" key="1">
    <citation type="submission" date="2023-04" db="EMBL/GenBank/DDBJ databases">
        <title>Assessment of the microbiological origin of a defect in Grana Padano cheese.</title>
        <authorList>
            <person name="Zago M."/>
            <person name="Rossetti L."/>
            <person name="Bonvini B."/>
            <person name="Carminati D."/>
            <person name="Giraffa G."/>
        </authorList>
    </citation>
    <scope>NUCLEOTIDE SEQUENCE</scope>
    <source>
        <strain evidence="3">4990</strain>
    </source>
</reference>
<dbReference type="EC" id="3.1.21.-" evidence="3"/>
<dbReference type="GO" id="GO:0003677">
    <property type="term" value="F:DNA binding"/>
    <property type="evidence" value="ECO:0007669"/>
    <property type="project" value="UniProtKB-KW"/>
</dbReference>
<dbReference type="GO" id="GO:0009307">
    <property type="term" value="P:DNA restriction-modification system"/>
    <property type="evidence" value="ECO:0007669"/>
    <property type="project" value="UniProtKB-KW"/>
</dbReference>
<dbReference type="InterPro" id="IPR052021">
    <property type="entry name" value="Type-I_RS_S_subunit"/>
</dbReference>